<name>A0A843UJV0_COLES</name>
<feature type="repeat" description="PPR" evidence="2">
    <location>
        <begin position="648"/>
        <end position="682"/>
    </location>
</feature>
<dbReference type="OrthoDB" id="185373at2759"/>
<dbReference type="AlphaFoldDB" id="A0A843UJV0"/>
<feature type="repeat" description="PPR" evidence="2">
    <location>
        <begin position="929"/>
        <end position="963"/>
    </location>
</feature>
<feature type="repeat" description="PPR" evidence="2">
    <location>
        <begin position="508"/>
        <end position="542"/>
    </location>
</feature>
<dbReference type="PANTHER" id="PTHR47942:SF16">
    <property type="entry name" value="PENTATRICOPEPTIDE REPEAT DOMAIN CONTAINING PROTEIN-RELATED"/>
    <property type="match status" value="1"/>
</dbReference>
<dbReference type="Pfam" id="PF12854">
    <property type="entry name" value="PPR_1"/>
    <property type="match status" value="1"/>
</dbReference>
<feature type="repeat" description="PPR" evidence="2">
    <location>
        <begin position="402"/>
        <end position="436"/>
    </location>
</feature>
<evidence type="ECO:0000256" key="2">
    <source>
        <dbReference type="PROSITE-ProRule" id="PRU00708"/>
    </source>
</evidence>
<evidence type="ECO:0000259" key="4">
    <source>
        <dbReference type="Pfam" id="PF23276"/>
    </source>
</evidence>
<feature type="repeat" description="PPR" evidence="2">
    <location>
        <begin position="718"/>
        <end position="752"/>
    </location>
</feature>
<feature type="repeat" description="PPR" evidence="2">
    <location>
        <begin position="999"/>
        <end position="1033"/>
    </location>
</feature>
<feature type="repeat" description="PPR" evidence="2">
    <location>
        <begin position="578"/>
        <end position="612"/>
    </location>
</feature>
<feature type="repeat" description="PPR" evidence="2">
    <location>
        <begin position="367"/>
        <end position="401"/>
    </location>
</feature>
<reference evidence="5" key="1">
    <citation type="submission" date="2017-07" db="EMBL/GenBank/DDBJ databases">
        <title>Taro Niue Genome Assembly and Annotation.</title>
        <authorList>
            <person name="Atibalentja N."/>
            <person name="Keating K."/>
            <person name="Fields C.J."/>
        </authorList>
    </citation>
    <scope>NUCLEOTIDE SEQUENCE</scope>
    <source>
        <strain evidence="5">Niue_2</strain>
        <tissue evidence="5">Leaf</tissue>
    </source>
</reference>
<feature type="repeat" description="PPR" evidence="2">
    <location>
        <begin position="438"/>
        <end position="472"/>
    </location>
</feature>
<dbReference type="Proteomes" id="UP000652761">
    <property type="component" value="Unassembled WGS sequence"/>
</dbReference>
<dbReference type="InterPro" id="IPR057027">
    <property type="entry name" value="TPR_mt"/>
</dbReference>
<dbReference type="Pfam" id="PF23276">
    <property type="entry name" value="TPR_24"/>
    <property type="match status" value="1"/>
</dbReference>
<dbReference type="Pfam" id="PF01535">
    <property type="entry name" value="PPR"/>
    <property type="match status" value="2"/>
</dbReference>
<feature type="repeat" description="PPR" evidence="2">
    <location>
        <begin position="894"/>
        <end position="928"/>
    </location>
</feature>
<proteinExistence type="predicted"/>
<organism evidence="5 6">
    <name type="scientific">Colocasia esculenta</name>
    <name type="common">Wild taro</name>
    <name type="synonym">Arum esculentum</name>
    <dbReference type="NCBI Taxonomy" id="4460"/>
    <lineage>
        <taxon>Eukaryota</taxon>
        <taxon>Viridiplantae</taxon>
        <taxon>Streptophyta</taxon>
        <taxon>Embryophyta</taxon>
        <taxon>Tracheophyta</taxon>
        <taxon>Spermatophyta</taxon>
        <taxon>Magnoliopsida</taxon>
        <taxon>Liliopsida</taxon>
        <taxon>Araceae</taxon>
        <taxon>Aroideae</taxon>
        <taxon>Colocasieae</taxon>
        <taxon>Colocasia</taxon>
    </lineage>
</organism>
<feature type="non-terminal residue" evidence="5">
    <location>
        <position position="1174"/>
    </location>
</feature>
<gene>
    <name evidence="5" type="ORF">Taro_014695</name>
</gene>
<dbReference type="InterPro" id="IPR051222">
    <property type="entry name" value="PPR/CCM1_RNA-binding"/>
</dbReference>
<dbReference type="EMBL" id="NMUH01000617">
    <property type="protein sequence ID" value="MQL82224.1"/>
    <property type="molecule type" value="Genomic_DNA"/>
</dbReference>
<feature type="repeat" description="PPR" evidence="2">
    <location>
        <begin position="859"/>
        <end position="893"/>
    </location>
</feature>
<feature type="repeat" description="PPR" evidence="2">
    <location>
        <begin position="613"/>
        <end position="647"/>
    </location>
</feature>
<evidence type="ECO:0000313" key="5">
    <source>
        <dbReference type="EMBL" id="MQL82224.1"/>
    </source>
</evidence>
<evidence type="ECO:0000256" key="1">
    <source>
        <dbReference type="ARBA" id="ARBA00022737"/>
    </source>
</evidence>
<feature type="repeat" description="PPR" evidence="2">
    <location>
        <begin position="473"/>
        <end position="507"/>
    </location>
</feature>
<dbReference type="FunFam" id="1.25.40.10:FF:000558">
    <property type="entry name" value="Pentatricopeptide repeat-containing protein At5g39710"/>
    <property type="match status" value="1"/>
</dbReference>
<sequence>VEVVVLPMFASNEVVDNATCKNNQHLYAKQITIALPQSLKSILKHTETTFHTVAKLGMTMHCAVRTPSGKEARAEKLRRNPRLPPSSTPSHADLCGNPETLDVHQMFRGFSRSPLLPHRPLQLRHIHASQPLRHRRPWTRPEPLARSEVVDRLCSILTLERYGAISKLPFSFDDDLLGSVLRRLRLDPGPCLELFRIALRQRFFLPGAGSYCRIVHILSRGRMYDEARALLKELVRKFGSGSSSISYVFDELIVVYREFSFSSTVFDMLLKAYAENGQVKEALFVLDNMGRYGCKPSLRSCNKLLSCLVKKDESYTAIHVYHQLMKADILPDVYTVSVMVNAYCKCGDVQKAMGFLEEMEIKGFDVNLVVYNSLINGYCDFGQAEAASEVVKLMSRKGIMPNVLTFTMLIKGYCKDGKIEEAERVLWSMKAMPCLAPDEIAYGVLVNAYGQIGRMDDATRVKDEMLSAGLTTNLYIYNSLINGYCKLGRMIDAEKLLGEMEIGQPNPDSYTYNTLIDGYCKKGLMKEAFGLCNVMLGKGIAPTVLTYNTFLKGFCRLGAVDDALRLWYLMQKRGIYPDVISCGILLDGFFKFGYSSQALKLWNDILARGLAKSQFLFNTAIDGLFKMGNLPEAERIFSKMKDGGCSPDSMTYRAMSDGYCRIGDIKRAFEIRGEMERKGISPSVEMFNSLMGGLFRSGKYDKVDELLIDMHVNGLTPNVITYGVLIAGWCKEGMVDKAFDAYFEMLGNGLAPNIFICSCLISNLYRQRKIEEANILLHRMVDNIDFLGECFLHEKSMSHGILHLDVEEIAKFFVLHVGHHAPANNVVLNVVIGGLCRSGRLEDARKLFSNLLHRGFIPDNFTYCTLIDGYSAAGKINKAFELRDDMVRKGLLPNVVTYNTLIKGLCQLGHLDRAVRLFQKLCSKGVHPNVVTYNTLMDGYSKDGNLTEAYKLKQEMEESGILSSVVTYSVLINGLCKQGDMYEAMKLLNEMIERGVSPNHMTYASLVKGYIRQGNVECISKLYQEMHIRALLPAFGFCRKMSVAETTAVKKCMANIPYLFEAVLKWSKHYAEKSETKNLPSEETYHALVEFRTGWTLLRSIVAARRYASLAVSLATSGMSVNNLGRCTLAMRTRTMKRTPIRADVETATNTANLAAFAFPAPSSLDTRTLKTYE</sequence>
<dbReference type="SUPFAM" id="SSF48452">
    <property type="entry name" value="TPR-like"/>
    <property type="match status" value="1"/>
</dbReference>
<comment type="caution">
    <text evidence="5">The sequence shown here is derived from an EMBL/GenBank/DDBJ whole genome shotgun (WGS) entry which is preliminary data.</text>
</comment>
<dbReference type="PROSITE" id="PS51375">
    <property type="entry name" value="PPR"/>
    <property type="match status" value="19"/>
</dbReference>
<feature type="repeat" description="PPR" evidence="2">
    <location>
        <begin position="332"/>
        <end position="366"/>
    </location>
</feature>
<dbReference type="SUPFAM" id="SSF81901">
    <property type="entry name" value="HCP-like"/>
    <property type="match status" value="1"/>
</dbReference>
<dbReference type="PANTHER" id="PTHR47942">
    <property type="entry name" value="TETRATRICOPEPTIDE REPEAT (TPR)-LIKE SUPERFAMILY PROTEIN-RELATED"/>
    <property type="match status" value="1"/>
</dbReference>
<dbReference type="InterPro" id="IPR002885">
    <property type="entry name" value="PPR_rpt"/>
</dbReference>
<keyword evidence="6" id="KW-1185">Reference proteome</keyword>
<feature type="repeat" description="PPR" evidence="2">
    <location>
        <begin position="824"/>
        <end position="858"/>
    </location>
</feature>
<protein>
    <recommendedName>
        <fullName evidence="4">Pentatricopeptide repeat-containing protein-mitochondrial domain-containing protein</fullName>
    </recommendedName>
</protein>
<evidence type="ECO:0000256" key="3">
    <source>
        <dbReference type="SAM" id="MobiDB-lite"/>
    </source>
</evidence>
<feature type="domain" description="Pentatricopeptide repeat-containing protein-mitochondrial" evidence="4">
    <location>
        <begin position="257"/>
        <end position="356"/>
    </location>
</feature>
<dbReference type="InterPro" id="IPR011990">
    <property type="entry name" value="TPR-like_helical_dom_sf"/>
</dbReference>
<dbReference type="Pfam" id="PF13812">
    <property type="entry name" value="PPR_3"/>
    <property type="match status" value="1"/>
</dbReference>
<keyword evidence="1" id="KW-0677">Repeat</keyword>
<feature type="repeat" description="PPR" evidence="2">
    <location>
        <begin position="262"/>
        <end position="296"/>
    </location>
</feature>
<feature type="repeat" description="PPR" evidence="2">
    <location>
        <begin position="543"/>
        <end position="577"/>
    </location>
</feature>
<feature type="repeat" description="PPR" evidence="2">
    <location>
        <begin position="683"/>
        <end position="717"/>
    </location>
</feature>
<feature type="region of interest" description="Disordered" evidence="3">
    <location>
        <begin position="68"/>
        <end position="95"/>
    </location>
</feature>
<feature type="repeat" description="PPR" evidence="2">
    <location>
        <begin position="964"/>
        <end position="998"/>
    </location>
</feature>
<dbReference type="Gene3D" id="1.25.40.10">
    <property type="entry name" value="Tetratricopeptide repeat domain"/>
    <property type="match status" value="8"/>
</dbReference>
<dbReference type="NCBIfam" id="TIGR00756">
    <property type="entry name" value="PPR"/>
    <property type="match status" value="19"/>
</dbReference>
<dbReference type="Pfam" id="PF13041">
    <property type="entry name" value="PPR_2"/>
    <property type="match status" value="6"/>
</dbReference>
<feature type="compositionally biased region" description="Basic and acidic residues" evidence="3">
    <location>
        <begin position="68"/>
        <end position="78"/>
    </location>
</feature>
<evidence type="ECO:0000313" key="6">
    <source>
        <dbReference type="Proteomes" id="UP000652761"/>
    </source>
</evidence>
<accession>A0A843UJV0</accession>